<evidence type="ECO:0000313" key="13">
    <source>
        <dbReference type="Proteomes" id="UP000324091"/>
    </source>
</evidence>
<dbReference type="FunFam" id="3.30.460.10:FF:000011">
    <property type="entry name" value="interleukin enhancer-binding factor 3 isoform X1"/>
    <property type="match status" value="1"/>
</dbReference>
<dbReference type="InterPro" id="IPR014720">
    <property type="entry name" value="dsRBD_dom"/>
</dbReference>
<evidence type="ECO:0000256" key="9">
    <source>
        <dbReference type="SAM" id="MobiDB-lite"/>
    </source>
</evidence>
<reference evidence="12 13" key="1">
    <citation type="submission" date="2019-04" db="EMBL/GenBank/DDBJ databases">
        <title>Chromosome genome assembly for Takifugu flavidus.</title>
        <authorList>
            <person name="Xiao S."/>
        </authorList>
    </citation>
    <scope>NUCLEOTIDE SEQUENCE [LARGE SCALE GENOMIC DNA]</scope>
    <source>
        <strain evidence="12">HTHZ2018</strain>
        <tissue evidence="12">Muscle</tissue>
    </source>
</reference>
<feature type="region of interest" description="Disordered" evidence="9">
    <location>
        <begin position="298"/>
        <end position="317"/>
    </location>
</feature>
<feature type="region of interest" description="Disordered" evidence="9">
    <location>
        <begin position="653"/>
        <end position="675"/>
    </location>
</feature>
<accession>A0A5C6MU04</accession>
<dbReference type="Pfam" id="PF00035">
    <property type="entry name" value="dsrm"/>
    <property type="match status" value="2"/>
</dbReference>
<feature type="compositionally biased region" description="Polar residues" evidence="9">
    <location>
        <begin position="655"/>
        <end position="668"/>
    </location>
</feature>
<evidence type="ECO:0000259" key="11">
    <source>
        <dbReference type="PROSITE" id="PS51703"/>
    </source>
</evidence>
<dbReference type="Gene3D" id="3.60.21.10">
    <property type="match status" value="1"/>
</dbReference>
<dbReference type="SMART" id="SM00358">
    <property type="entry name" value="DSRM"/>
    <property type="match status" value="2"/>
</dbReference>
<evidence type="ECO:0000259" key="10">
    <source>
        <dbReference type="PROSITE" id="PS50137"/>
    </source>
</evidence>
<dbReference type="PANTHER" id="PTHR45762">
    <property type="entry name" value="ZINC FINGER RNA-BINDING PROTEIN"/>
    <property type="match status" value="1"/>
</dbReference>
<keyword evidence="3" id="KW-0963">Cytoplasm</keyword>
<keyword evidence="4" id="KW-0677">Repeat</keyword>
<dbReference type="Gene3D" id="3.30.460.10">
    <property type="entry name" value="Beta Polymerase, domain 2"/>
    <property type="match status" value="1"/>
</dbReference>
<evidence type="ECO:0000313" key="12">
    <source>
        <dbReference type="EMBL" id="TWW58566.1"/>
    </source>
</evidence>
<dbReference type="InterPro" id="IPR004843">
    <property type="entry name" value="Calcineurin-like_PHP"/>
</dbReference>
<dbReference type="PROSITE" id="PS50137">
    <property type="entry name" value="DS_RBD"/>
    <property type="match status" value="2"/>
</dbReference>
<dbReference type="CDD" id="cd07378">
    <property type="entry name" value="MPP_ACP5"/>
    <property type="match status" value="1"/>
</dbReference>
<dbReference type="SUPFAM" id="SSF56300">
    <property type="entry name" value="Metallo-dependent phosphatases"/>
    <property type="match status" value="1"/>
</dbReference>
<evidence type="ECO:0000256" key="6">
    <source>
        <dbReference type="ARBA" id="ARBA00029999"/>
    </source>
</evidence>
<dbReference type="Proteomes" id="UP000324091">
    <property type="component" value="Chromosome 6"/>
</dbReference>
<keyword evidence="13" id="KW-1185">Reference proteome</keyword>
<proteinExistence type="predicted"/>
<dbReference type="PANTHER" id="PTHR45762:SF4">
    <property type="entry name" value="INTERLEUKIN ENHANCER-BINDING FACTOR 3"/>
    <property type="match status" value="1"/>
</dbReference>
<dbReference type="GO" id="GO:0003677">
    <property type="term" value="F:DNA binding"/>
    <property type="evidence" value="ECO:0007669"/>
    <property type="project" value="UniProtKB-KW"/>
</dbReference>
<sequence>MAAPMVWDEQQAYEELLYWDRLIQEGHRLLPHDFDRYEELRYWYDCLFYEEELRQYHDYIAAIEEIESRHYHEDAGALHIHVQSPYDRHVMAKHSEVYPAAEELEAVQTIISDVECALKNVSDQMDTPNDDKEKTKMASGQPGGHMLHGVMRVGLVSKGLILKGDSNLELVLLCSKKPTVPLLKDVAEKLTAQLEEKSAGIYTVSQCPGDAAVAVTSTKSILTLSIHVTSPAVRTEQESSSAETPEGNGGNSGVKTEFLRRGEENFERREDEFSGENDIEISSKLSISILGRKHGRRAHLESRLEESDDEITLTEPPKRPDASILAWDIGACTSDKPPRDRDNLPLPWQKCLSALASLRHAKWFQAKVSHLNSAVIVIRVLRDLCNRVSTWLPLSGWPLELLVEKTISTSERQMGVGESLRRVFECIASGILLEDGPGIKDPCEKEGVDVLSVLTLQQREEITQSAQCALRLCAFGQMHKVLGLDLKPIKPRKSAAARSKDEAAQAAAAGQFSSSGKRPFTEVEKEENELALNSKQRKYLKFQKRFQRKSFTEDFSMNAVMRLNQYKRGLEYRLTSQTGPVHEPVFTMVVDVNGKAYEATGPSKKAAKLNVATKARLVFVFTSLPVLLDLGLPTGSETKSEPIAEAESQCDDAVTQASTTSENSNQGPILTKNGKNPVMELNEKRRSLKYELSEETGGSHEKCFIMEVEVDGQKFKGRGSTKKEAKAYAALAALEKLFPHDDEVKNTSRNPVKKKVTYTDMHIPGFGTIRGIPTDSGSAGWGPCRGRGRGRGKALPPGPSYNNTNYSYEGGAGAGYHKLYSNNAAGAAAKDATDSVMGYGTFYPDSTYPTPPGSVATKGENYQTMPPPADQESPYSYGYGEEKKKMLTQNENQGGSYSMYSTAYPSSVTGNQGYNNNYGWGHQQSWGGQPGFSMYQGFGAQNQGSYSGYSNPHYYTAVVRRRLIKDECPGRRVSLRITLSTTEQSSASDQSAFKDMWLLSRYDSDLRPSLSVDKIRLISSSQALANRMSPEGIKNKFLYPEGTSVPTRSLQMALVLVTVLISAIPAASCYSTTFQDLPLTGRNRTSIKFLAIGDWGGLPYPPYTTVVQRTTAQEMSNTAERMGADFIVALGDNFYYKGVRSVDSSRFKQTFEDVYTQKSLMVPWYVLAGNHDHAGSVKAQMEYSQISDRWNFPAYYYELNFRIPNTEKTLTILMLDTVKLCGNSNDFSDEKPRGPLSALEANRQLTWLQERLDRSEADFLLVAGHYPVWSVSHHGPTACLLQKLRPLLIKHKATAYLCGHDHNLQYIKESSVGYVVSGAGNFMDPSKHHWHEVPKGTVKFFTGQMSTLGGFVHAEVTQKEMILTFIQAKGTSLYRTVLKDRNSD</sequence>
<evidence type="ECO:0000256" key="5">
    <source>
        <dbReference type="ARBA" id="ARBA00023125"/>
    </source>
</evidence>
<dbReference type="Pfam" id="PF20965">
    <property type="entry name" value="DZF_C"/>
    <property type="match status" value="1"/>
</dbReference>
<comment type="caution">
    <text evidence="12">The sequence shown here is derived from an EMBL/GenBank/DDBJ whole genome shotgun (WGS) entry which is preliminary data.</text>
</comment>
<evidence type="ECO:0000256" key="2">
    <source>
        <dbReference type="ARBA" id="ARBA00015822"/>
    </source>
</evidence>
<dbReference type="GO" id="GO:0005737">
    <property type="term" value="C:cytoplasm"/>
    <property type="evidence" value="ECO:0007669"/>
    <property type="project" value="UniProtKB-SubCell"/>
</dbReference>
<dbReference type="Gene3D" id="3.30.160.20">
    <property type="match status" value="2"/>
</dbReference>
<dbReference type="InterPro" id="IPR049402">
    <property type="entry name" value="DZF_dom_C"/>
</dbReference>
<dbReference type="FunFam" id="3.60.21.10:FF:000062">
    <property type="entry name" value="Tartrate-resistant acid phosphatase type 5"/>
    <property type="match status" value="1"/>
</dbReference>
<feature type="domain" description="DZF" evidence="11">
    <location>
        <begin position="69"/>
        <end position="527"/>
    </location>
</feature>
<keyword evidence="5" id="KW-0238">DNA-binding</keyword>
<protein>
    <recommendedName>
        <fullName evidence="2">Tartrate-resistant acid phosphatase type 5</fullName>
    </recommendedName>
    <alternativeName>
        <fullName evidence="7">Tartrate-resistant acid ATPase</fullName>
    </alternativeName>
    <alternativeName>
        <fullName evidence="6">Type 5 acid phosphatase</fullName>
    </alternativeName>
</protein>
<evidence type="ECO:0000256" key="7">
    <source>
        <dbReference type="ARBA" id="ARBA00031589"/>
    </source>
</evidence>
<feature type="domain" description="DRBM" evidence="10">
    <location>
        <begin position="555"/>
        <end position="615"/>
    </location>
</feature>
<dbReference type="SUPFAM" id="SSF54768">
    <property type="entry name" value="dsRNA-binding domain-like"/>
    <property type="match status" value="2"/>
</dbReference>
<dbReference type="InterPro" id="IPR029052">
    <property type="entry name" value="Metallo-depent_PP-like"/>
</dbReference>
<dbReference type="Gene3D" id="1.10.1410.40">
    <property type="match status" value="1"/>
</dbReference>
<dbReference type="InterPro" id="IPR006561">
    <property type="entry name" value="DZF_dom"/>
</dbReference>
<dbReference type="EMBL" id="RHFK02000019">
    <property type="protein sequence ID" value="TWW58566.1"/>
    <property type="molecule type" value="Genomic_DNA"/>
</dbReference>
<evidence type="ECO:0000256" key="8">
    <source>
        <dbReference type="PROSITE-ProRule" id="PRU00266"/>
    </source>
</evidence>
<feature type="domain" description="DRBM" evidence="10">
    <location>
        <begin position="673"/>
        <end position="739"/>
    </location>
</feature>
<evidence type="ECO:0000256" key="4">
    <source>
        <dbReference type="ARBA" id="ARBA00022737"/>
    </source>
</evidence>
<dbReference type="PROSITE" id="PS51703">
    <property type="entry name" value="DZF"/>
    <property type="match status" value="1"/>
</dbReference>
<dbReference type="GO" id="GO:0071011">
    <property type="term" value="C:precatalytic spliceosome"/>
    <property type="evidence" value="ECO:0007669"/>
    <property type="project" value="TreeGrafter"/>
</dbReference>
<evidence type="ECO:0000256" key="1">
    <source>
        <dbReference type="ARBA" id="ARBA00004496"/>
    </source>
</evidence>
<feature type="region of interest" description="Disordered" evidence="9">
    <location>
        <begin position="123"/>
        <end position="143"/>
    </location>
</feature>
<dbReference type="InterPro" id="IPR049401">
    <property type="entry name" value="DZF_dom_N"/>
</dbReference>
<dbReference type="GO" id="GO:0003727">
    <property type="term" value="F:single-stranded RNA binding"/>
    <property type="evidence" value="ECO:0007669"/>
    <property type="project" value="TreeGrafter"/>
</dbReference>
<dbReference type="Pfam" id="PF07528">
    <property type="entry name" value="DZF_N"/>
    <property type="match status" value="1"/>
</dbReference>
<evidence type="ECO:0000256" key="3">
    <source>
        <dbReference type="ARBA" id="ARBA00022490"/>
    </source>
</evidence>
<dbReference type="GO" id="GO:0003993">
    <property type="term" value="F:acid phosphatase activity"/>
    <property type="evidence" value="ECO:0007669"/>
    <property type="project" value="InterPro"/>
</dbReference>
<feature type="region of interest" description="Disordered" evidence="9">
    <location>
        <begin position="231"/>
        <end position="258"/>
    </location>
</feature>
<name>A0A5C6MU04_9TELE</name>
<dbReference type="InterPro" id="IPR024927">
    <property type="entry name" value="Acid_PPase"/>
</dbReference>
<gene>
    <name evidence="12" type="ORF">D4764_06G0000960</name>
</gene>
<dbReference type="GO" id="GO:0003725">
    <property type="term" value="F:double-stranded RNA binding"/>
    <property type="evidence" value="ECO:0007669"/>
    <property type="project" value="TreeGrafter"/>
</dbReference>
<comment type="subcellular location">
    <subcellularLocation>
        <location evidence="1">Cytoplasm</location>
    </subcellularLocation>
</comment>
<keyword evidence="8" id="KW-0694">RNA-binding</keyword>
<dbReference type="SMART" id="SM00572">
    <property type="entry name" value="DZF"/>
    <property type="match status" value="1"/>
</dbReference>
<dbReference type="InterPro" id="IPR043519">
    <property type="entry name" value="NT_sf"/>
</dbReference>
<dbReference type="Pfam" id="PF00149">
    <property type="entry name" value="Metallophos"/>
    <property type="match status" value="1"/>
</dbReference>
<organism evidence="12 13">
    <name type="scientific">Takifugu flavidus</name>
    <name type="common">sansaifugu</name>
    <dbReference type="NCBI Taxonomy" id="433684"/>
    <lineage>
        <taxon>Eukaryota</taxon>
        <taxon>Metazoa</taxon>
        <taxon>Chordata</taxon>
        <taxon>Craniata</taxon>
        <taxon>Vertebrata</taxon>
        <taxon>Euteleostomi</taxon>
        <taxon>Actinopterygii</taxon>
        <taxon>Neopterygii</taxon>
        <taxon>Teleostei</taxon>
        <taxon>Neoteleostei</taxon>
        <taxon>Acanthomorphata</taxon>
        <taxon>Eupercaria</taxon>
        <taxon>Tetraodontiformes</taxon>
        <taxon>Tetradontoidea</taxon>
        <taxon>Tetraodontidae</taxon>
        <taxon>Takifugu</taxon>
    </lineage>
</organism>
<dbReference type="FunFam" id="3.30.160.20:FF:000006">
    <property type="entry name" value="interleukin enhancer-binding factor 3 isoform X2"/>
    <property type="match status" value="1"/>
</dbReference>
<dbReference type="FunFam" id="1.10.1410.40:FF:000001">
    <property type="entry name" value="interleukin enhancer-binding factor 3 isoform X1"/>
    <property type="match status" value="1"/>
</dbReference>